<dbReference type="Pfam" id="PF00596">
    <property type="entry name" value="Aldolase_II"/>
    <property type="match status" value="1"/>
</dbReference>
<evidence type="ECO:0000259" key="3">
    <source>
        <dbReference type="SMART" id="SM01007"/>
    </source>
</evidence>
<name>A0A438AEM0_9RHOB</name>
<keyword evidence="2" id="KW-0456">Lyase</keyword>
<dbReference type="InterPro" id="IPR001303">
    <property type="entry name" value="Aldolase_II/adducin_N"/>
</dbReference>
<comment type="caution">
    <text evidence="4">The sequence shown here is derived from an EMBL/GenBank/DDBJ whole genome shotgun (WGS) entry which is preliminary data.</text>
</comment>
<dbReference type="InterPro" id="IPR036409">
    <property type="entry name" value="Aldolase_II/adducin_N_sf"/>
</dbReference>
<accession>A0A438AEM0</accession>
<keyword evidence="1" id="KW-0479">Metal-binding</keyword>
<keyword evidence="5" id="KW-1185">Reference proteome</keyword>
<evidence type="ECO:0000256" key="1">
    <source>
        <dbReference type="ARBA" id="ARBA00022723"/>
    </source>
</evidence>
<dbReference type="InterPro" id="IPR050197">
    <property type="entry name" value="Aldolase_class_II_sugar_metab"/>
</dbReference>
<dbReference type="GO" id="GO:0016832">
    <property type="term" value="F:aldehyde-lyase activity"/>
    <property type="evidence" value="ECO:0007669"/>
    <property type="project" value="TreeGrafter"/>
</dbReference>
<dbReference type="GO" id="GO:0019323">
    <property type="term" value="P:pentose catabolic process"/>
    <property type="evidence" value="ECO:0007669"/>
    <property type="project" value="TreeGrafter"/>
</dbReference>
<dbReference type="Proteomes" id="UP000285908">
    <property type="component" value="Unassembled WGS sequence"/>
</dbReference>
<dbReference type="PANTHER" id="PTHR22789:SF0">
    <property type="entry name" value="3-OXO-TETRONATE 4-PHOSPHATE DECARBOXYLASE-RELATED"/>
    <property type="match status" value="1"/>
</dbReference>
<organism evidence="4 5">
    <name type="scientific">Mesobaculum littorinae</name>
    <dbReference type="NCBI Taxonomy" id="2486419"/>
    <lineage>
        <taxon>Bacteria</taxon>
        <taxon>Pseudomonadati</taxon>
        <taxon>Pseudomonadota</taxon>
        <taxon>Alphaproteobacteria</taxon>
        <taxon>Rhodobacterales</taxon>
        <taxon>Roseobacteraceae</taxon>
        <taxon>Mesobaculum</taxon>
    </lineage>
</organism>
<dbReference type="SUPFAM" id="SSF53639">
    <property type="entry name" value="AraD/HMP-PK domain-like"/>
    <property type="match status" value="1"/>
</dbReference>
<reference evidence="4 5" key="1">
    <citation type="submission" date="2018-11" db="EMBL/GenBank/DDBJ databases">
        <title>Mesobaculum littorinae gen. nov., sp. nov., isolated from Littorina scabra that represents a novel genus of the order Rhodobacteraceae.</title>
        <authorList>
            <person name="Li F."/>
        </authorList>
    </citation>
    <scope>NUCLEOTIDE SEQUENCE [LARGE SCALE GENOMIC DNA]</scope>
    <source>
        <strain evidence="4 5">M0103</strain>
    </source>
</reference>
<dbReference type="OrthoDB" id="5291399at2"/>
<protein>
    <submittedName>
        <fullName evidence="4">Class II aldolase</fullName>
    </submittedName>
</protein>
<evidence type="ECO:0000256" key="2">
    <source>
        <dbReference type="ARBA" id="ARBA00023239"/>
    </source>
</evidence>
<evidence type="ECO:0000313" key="5">
    <source>
        <dbReference type="Proteomes" id="UP000285908"/>
    </source>
</evidence>
<dbReference type="GO" id="GO:0046872">
    <property type="term" value="F:metal ion binding"/>
    <property type="evidence" value="ECO:0007669"/>
    <property type="project" value="UniProtKB-KW"/>
</dbReference>
<dbReference type="SMART" id="SM01007">
    <property type="entry name" value="Aldolase_II"/>
    <property type="match status" value="1"/>
</dbReference>
<sequence length="215" mass="23474">MVAQDDTELRRQIIESCIEMNRSGINQGTSGNISVRSGEGILVTPTSMPYDTLVPEDIVWIGFSGEVIGKRRPSSEWRFHLDILRERRDVEAVVHAHPNAATSLSIMEKGIPAIHYMIAVCGGPDIRCAPYATFGTQDLSRNAVAALEGRTACLLAHHGMIACGTSLEQAMWRAVEVETLSRQYLDCLPMGEPPVLSDAEIQNVIDRIAGYGHSG</sequence>
<feature type="domain" description="Class II aldolase/adducin N-terminal" evidence="3">
    <location>
        <begin position="11"/>
        <end position="185"/>
    </location>
</feature>
<evidence type="ECO:0000313" key="4">
    <source>
        <dbReference type="EMBL" id="RVV97151.1"/>
    </source>
</evidence>
<dbReference type="GO" id="GO:0005829">
    <property type="term" value="C:cytosol"/>
    <property type="evidence" value="ECO:0007669"/>
    <property type="project" value="TreeGrafter"/>
</dbReference>
<dbReference type="PANTHER" id="PTHR22789">
    <property type="entry name" value="FUCULOSE PHOSPHATE ALDOLASE"/>
    <property type="match status" value="1"/>
</dbReference>
<dbReference type="AlphaFoldDB" id="A0A438AEM0"/>
<gene>
    <name evidence="4" type="ORF">EKE94_15610</name>
</gene>
<proteinExistence type="predicted"/>
<dbReference type="Gene3D" id="3.40.225.10">
    <property type="entry name" value="Class II aldolase/adducin N-terminal domain"/>
    <property type="match status" value="1"/>
</dbReference>
<dbReference type="EMBL" id="RQXX01000006">
    <property type="protein sequence ID" value="RVV97151.1"/>
    <property type="molecule type" value="Genomic_DNA"/>
</dbReference>